<sequence>MYKLPTTLTEDIAYFGTLIDDFHQGKIEPVKFKGTRVPMGIYEQRKDGTYMVRVRCTGGYISPQQLKQVALTAQSHHSTLLHITTRQEIQIHHISIDQVKTILPELQKVELSSKGGGGNTVRNFLVDVNSGISHTEVFDVLPYAVDLTTKLIAKPDSFSLPRKLKIAFSTSESKADFAVINDLGFIATIKDGKRGFKVYLGGSVASNPTLGWELFDFAPEEELINIAIAAKRFFNNHGNRKNKHKARIRYIFYKEGEEKTKELFFNYYNEIKAKENVVYTPASLNFEYRNPSFAASDVHSSEFELWKKQHASSQKQNGLFSTIVSFVNGNTDSETLLKIAGFASEFGNDVLRFTARQQLQLRNIPEKYLGNVYLLLKELNIPTELPVVIDNIVSCTGADTCRLGICYSKGASLALRKKLGKSKLNLNEVSELQINISGCPNSCAQQIWSDIGFSGRVGRNERMYAAYNVYVGAQKGNNPQLGEAIGTVSAKDLPQFTEDILADYISVKVAHSSFRNYLDANGKDKIKSLVEKYKDIPDFDEDKNYYYDWGSEELFSVANKGPAECSAGLFDMIDVDLNFIKQGFDSLKSETEANKINQILFDIVFSSARMLLVTKGAEPRITAEAFELFIDKFINEGLVDESFKDLVKIAQTNPDTDFSTRKEEIVSLSDAVIKLYEGMDDSLQFKVPSTKQIETQQENPVQEIKTTDVDIRVKDYRGVACPMNFVKTKIELATMKSGELLEIWLDDGQPIQNVPGSVRNEGHQVVSVIQEGLFWKVMIRKKRFSFG</sequence>
<evidence type="ECO:0000259" key="7">
    <source>
        <dbReference type="Pfam" id="PF01077"/>
    </source>
</evidence>
<feature type="domain" description="Nitrite/sulphite reductase 4Fe-4S" evidence="7">
    <location>
        <begin position="391"/>
        <end position="534"/>
    </location>
</feature>
<dbReference type="Pfam" id="PF01077">
    <property type="entry name" value="NIR_SIR"/>
    <property type="match status" value="2"/>
</dbReference>
<dbReference type="PRINTS" id="PR00397">
    <property type="entry name" value="SIROHAEM"/>
</dbReference>
<dbReference type="InterPro" id="IPR045854">
    <property type="entry name" value="NO2/SO3_Rdtase_4Fe4S_sf"/>
</dbReference>
<dbReference type="PANTHER" id="PTHR32439">
    <property type="entry name" value="FERREDOXIN--NITRITE REDUCTASE, CHLOROPLASTIC"/>
    <property type="match status" value="1"/>
</dbReference>
<dbReference type="RefSeq" id="WP_013445129.1">
    <property type="nucleotide sequence ID" value="NC_014734.1"/>
</dbReference>
<dbReference type="InterPro" id="IPR006067">
    <property type="entry name" value="NO2/SO3_Rdtase_4Fe4S_dom"/>
</dbReference>
<evidence type="ECO:0000259" key="8">
    <source>
        <dbReference type="Pfam" id="PF01206"/>
    </source>
</evidence>
<evidence type="ECO:0000256" key="1">
    <source>
        <dbReference type="ARBA" id="ARBA00022485"/>
    </source>
</evidence>
<dbReference type="Proteomes" id="UP000008718">
    <property type="component" value="Chromosome"/>
</dbReference>
<feature type="domain" description="UPF0033" evidence="8">
    <location>
        <begin position="715"/>
        <end position="781"/>
    </location>
</feature>
<dbReference type="SUPFAM" id="SSF55124">
    <property type="entry name" value="Nitrite/Sulfite reductase N-terminal domain-like"/>
    <property type="match status" value="2"/>
</dbReference>
<dbReference type="InterPro" id="IPR051329">
    <property type="entry name" value="NIR_SIR_4Fe-4S"/>
</dbReference>
<evidence type="ECO:0000256" key="5">
    <source>
        <dbReference type="ARBA" id="ARBA00023004"/>
    </source>
</evidence>
<dbReference type="InterPro" id="IPR005117">
    <property type="entry name" value="NiRdtase/SiRdtase_haem-b_fer"/>
</dbReference>
<dbReference type="AlphaFoldDB" id="E4T4W6"/>
<dbReference type="InterPro" id="IPR006066">
    <property type="entry name" value="NO2/SO3_Rdtase_FeS/sirohaem_BS"/>
</dbReference>
<dbReference type="GO" id="GO:0046872">
    <property type="term" value="F:metal ion binding"/>
    <property type="evidence" value="ECO:0007669"/>
    <property type="project" value="UniProtKB-KW"/>
</dbReference>
<dbReference type="InterPro" id="IPR036136">
    <property type="entry name" value="Nit/Sulf_reduc_fer-like_dom_sf"/>
</dbReference>
<keyword evidence="4 10" id="KW-0560">Oxidoreductase</keyword>
<dbReference type="Gene3D" id="3.30.413.10">
    <property type="entry name" value="Sulfite Reductase Hemoprotein, domain 1"/>
    <property type="match status" value="2"/>
</dbReference>
<dbReference type="InterPro" id="IPR001455">
    <property type="entry name" value="TusA-like"/>
</dbReference>
<reference key="1">
    <citation type="submission" date="2010-11" db="EMBL/GenBank/DDBJ databases">
        <title>The complete genome of Paludibacter propionicigenes DSM 17365.</title>
        <authorList>
            <consortium name="US DOE Joint Genome Institute (JGI-PGF)"/>
            <person name="Lucas S."/>
            <person name="Copeland A."/>
            <person name="Lapidus A."/>
            <person name="Bruce D."/>
            <person name="Goodwin L."/>
            <person name="Pitluck S."/>
            <person name="Kyrpides N."/>
            <person name="Mavromatis K."/>
            <person name="Ivanova N."/>
            <person name="Munk A.C."/>
            <person name="Brettin T."/>
            <person name="Detter J.C."/>
            <person name="Han C."/>
            <person name="Tapia R."/>
            <person name="Land M."/>
            <person name="Hauser L."/>
            <person name="Markowitz V."/>
            <person name="Cheng J.-F."/>
            <person name="Hugenholtz P."/>
            <person name="Woyke T."/>
            <person name="Wu D."/>
            <person name="Gronow S."/>
            <person name="Wellnitz S."/>
            <person name="Brambilla E."/>
            <person name="Klenk H.-P."/>
            <person name="Eisen J.A."/>
        </authorList>
    </citation>
    <scope>NUCLEOTIDE SEQUENCE</scope>
    <source>
        <strain>WB4</strain>
    </source>
</reference>
<dbReference type="PANTHER" id="PTHR32439:SF9">
    <property type="entry name" value="BLR3264 PROTEIN"/>
    <property type="match status" value="1"/>
</dbReference>
<dbReference type="SUPFAM" id="SSF56014">
    <property type="entry name" value="Nitrite and sulphite reductase 4Fe-4S domain-like"/>
    <property type="match status" value="2"/>
</dbReference>
<gene>
    <name evidence="10" type="ordered locus">Palpr_1617</name>
</gene>
<protein>
    <submittedName>
        <fullName evidence="10">Sulfite reductase (Ferredoxin)</fullName>
        <ecNumber evidence="10">1.8.7.1</ecNumber>
    </submittedName>
</protein>
<dbReference type="Gene3D" id="3.30.110.40">
    <property type="entry name" value="TusA-like domain"/>
    <property type="match status" value="1"/>
</dbReference>
<dbReference type="KEGG" id="ppn:Palpr_1617"/>
<dbReference type="InterPro" id="IPR036868">
    <property type="entry name" value="TusA-like_sf"/>
</dbReference>
<evidence type="ECO:0000256" key="2">
    <source>
        <dbReference type="ARBA" id="ARBA00022617"/>
    </source>
</evidence>
<evidence type="ECO:0000313" key="11">
    <source>
        <dbReference type="Proteomes" id="UP000008718"/>
    </source>
</evidence>
<dbReference type="EC" id="1.8.7.1" evidence="10"/>
<dbReference type="GO" id="GO:0051539">
    <property type="term" value="F:4 iron, 4 sulfur cluster binding"/>
    <property type="evidence" value="ECO:0007669"/>
    <property type="project" value="UniProtKB-KW"/>
</dbReference>
<name>E4T4W6_PALPW</name>
<accession>E4T4W6</accession>
<proteinExistence type="predicted"/>
<dbReference type="CDD" id="cd00291">
    <property type="entry name" value="SirA_YedF_YeeD"/>
    <property type="match status" value="1"/>
</dbReference>
<feature type="domain" description="Nitrite/Sulfite reductase ferredoxin-like" evidence="9">
    <location>
        <begin position="43"/>
        <end position="108"/>
    </location>
</feature>
<keyword evidence="6" id="KW-0411">Iron-sulfur</keyword>
<dbReference type="GO" id="GO:0050311">
    <property type="term" value="F:sulfite reductase (ferredoxin) activity"/>
    <property type="evidence" value="ECO:0007669"/>
    <property type="project" value="UniProtKB-EC"/>
</dbReference>
<feature type="domain" description="Nitrite/Sulfite reductase ferredoxin-like" evidence="9">
    <location>
        <begin position="314"/>
        <end position="378"/>
    </location>
</feature>
<evidence type="ECO:0000256" key="6">
    <source>
        <dbReference type="ARBA" id="ARBA00023014"/>
    </source>
</evidence>
<dbReference type="EMBL" id="CP002345">
    <property type="protein sequence ID" value="ADQ79760.1"/>
    <property type="molecule type" value="Genomic_DNA"/>
</dbReference>
<dbReference type="SUPFAM" id="SSF64307">
    <property type="entry name" value="SirA-like"/>
    <property type="match status" value="1"/>
</dbReference>
<evidence type="ECO:0000313" key="10">
    <source>
        <dbReference type="EMBL" id="ADQ79760.1"/>
    </source>
</evidence>
<evidence type="ECO:0000259" key="9">
    <source>
        <dbReference type="Pfam" id="PF03460"/>
    </source>
</evidence>
<keyword evidence="2" id="KW-0349">Heme</keyword>
<keyword evidence="5" id="KW-0408">Iron</keyword>
<dbReference type="eggNOG" id="COG0425">
    <property type="taxonomic scope" value="Bacteria"/>
</dbReference>
<organism evidence="10 11">
    <name type="scientific">Paludibacter propionicigenes (strain DSM 17365 / JCM 13257 / WB4)</name>
    <dbReference type="NCBI Taxonomy" id="694427"/>
    <lineage>
        <taxon>Bacteria</taxon>
        <taxon>Pseudomonadati</taxon>
        <taxon>Bacteroidota</taxon>
        <taxon>Bacteroidia</taxon>
        <taxon>Bacteroidales</taxon>
        <taxon>Paludibacteraceae</taxon>
        <taxon>Paludibacter</taxon>
    </lineage>
</organism>
<evidence type="ECO:0000256" key="3">
    <source>
        <dbReference type="ARBA" id="ARBA00022723"/>
    </source>
</evidence>
<keyword evidence="3" id="KW-0479">Metal-binding</keyword>
<feature type="domain" description="Nitrite/sulphite reductase 4Fe-4S" evidence="7">
    <location>
        <begin position="118"/>
        <end position="268"/>
    </location>
</feature>
<dbReference type="HOGENOM" id="CLU_015667_1_1_10"/>
<reference evidence="10 11" key="2">
    <citation type="journal article" date="2011" name="Stand. Genomic Sci.">
        <title>Complete genome sequence of Paludibacter propionicigenes type strain (WB4).</title>
        <authorList>
            <person name="Gronow S."/>
            <person name="Munk C."/>
            <person name="Lapidus A."/>
            <person name="Nolan M."/>
            <person name="Lucas S."/>
            <person name="Hammon N."/>
            <person name="Deshpande S."/>
            <person name="Cheng J.F."/>
            <person name="Tapia R."/>
            <person name="Han C."/>
            <person name="Goodwin L."/>
            <person name="Pitluck S."/>
            <person name="Liolios K."/>
            <person name="Ivanova N."/>
            <person name="Mavromatis K."/>
            <person name="Mikhailova N."/>
            <person name="Pati A."/>
            <person name="Chen A."/>
            <person name="Palaniappan K."/>
            <person name="Land M."/>
            <person name="Hauser L."/>
            <person name="Chang Y.J."/>
            <person name="Jeffries C.D."/>
            <person name="Brambilla E."/>
            <person name="Rohde M."/>
            <person name="Goker M."/>
            <person name="Detter J.C."/>
            <person name="Woyke T."/>
            <person name="Bristow J."/>
            <person name="Eisen J.A."/>
            <person name="Markowitz V."/>
            <person name="Hugenholtz P."/>
            <person name="Kyrpides N.C."/>
            <person name="Klenk H.P."/>
        </authorList>
    </citation>
    <scope>NUCLEOTIDE SEQUENCE [LARGE SCALE GENOMIC DNA]</scope>
    <source>
        <strain evidence="11">DSM 17365 / JCM 13257 / WB4</strain>
    </source>
</reference>
<dbReference type="GO" id="GO:0020037">
    <property type="term" value="F:heme binding"/>
    <property type="evidence" value="ECO:0007669"/>
    <property type="project" value="InterPro"/>
</dbReference>
<keyword evidence="1" id="KW-0004">4Fe-4S</keyword>
<evidence type="ECO:0000256" key="4">
    <source>
        <dbReference type="ARBA" id="ARBA00023002"/>
    </source>
</evidence>
<dbReference type="STRING" id="694427.Palpr_1617"/>
<dbReference type="PROSITE" id="PS00365">
    <property type="entry name" value="NIR_SIR"/>
    <property type="match status" value="1"/>
</dbReference>
<dbReference type="eggNOG" id="COG0155">
    <property type="taxonomic scope" value="Bacteria"/>
</dbReference>
<dbReference type="Pfam" id="PF03460">
    <property type="entry name" value="NIR_SIR_ferr"/>
    <property type="match status" value="2"/>
</dbReference>
<dbReference type="Gene3D" id="3.90.480.10">
    <property type="entry name" value="Sulfite Reductase Hemoprotein,Domain 2"/>
    <property type="match status" value="1"/>
</dbReference>
<dbReference type="Pfam" id="PF01206">
    <property type="entry name" value="TusA"/>
    <property type="match status" value="1"/>
</dbReference>
<keyword evidence="11" id="KW-1185">Reference proteome</keyword>
<dbReference type="OrthoDB" id="9803707at2"/>